<proteinExistence type="predicted"/>
<reference evidence="1" key="1">
    <citation type="submission" date="2023-10" db="EMBL/GenBank/DDBJ databases">
        <authorList>
            <person name="Domelevo Entfellner J.-B."/>
        </authorList>
    </citation>
    <scope>NUCLEOTIDE SEQUENCE</scope>
</reference>
<evidence type="ECO:0000313" key="2">
    <source>
        <dbReference type="Proteomes" id="UP001189624"/>
    </source>
</evidence>
<dbReference type="PANTHER" id="PTHR16255:SF6">
    <property type="entry name" value="PROTEIN RETARDED ROOT GROWTH-LIKE"/>
    <property type="match status" value="1"/>
</dbReference>
<dbReference type="EMBL" id="OY731404">
    <property type="protein sequence ID" value="CAJ1967959.1"/>
    <property type="molecule type" value="Genomic_DNA"/>
</dbReference>
<dbReference type="InterPro" id="IPR051624">
    <property type="entry name" value="RMD1/Sad1-interacting"/>
</dbReference>
<protein>
    <submittedName>
        <fullName evidence="1">Uncharacterized protein</fullName>
    </submittedName>
</protein>
<dbReference type="PANTHER" id="PTHR16255">
    <property type="entry name" value="REQUIRED FOR MEIOTIC NUCLEAR DIVISION PROTEIN 1 HOMOLOG"/>
    <property type="match status" value="1"/>
</dbReference>
<evidence type="ECO:0000313" key="1">
    <source>
        <dbReference type="EMBL" id="CAJ1967959.1"/>
    </source>
</evidence>
<keyword evidence="2" id="KW-1185">Reference proteome</keyword>
<accession>A0AA86VQT2</accession>
<dbReference type="Proteomes" id="UP001189624">
    <property type="component" value="Chromosome 7"/>
</dbReference>
<sequence>MVDLTKESSRIVKSLNILKHNPDDWISNEPEDKYCTTWNGSSDIAWKDAKYAQIWEYLRDEFNLNQKFARLDLKLKLVEDIGDE</sequence>
<dbReference type="Gramene" id="rna-AYBTSS11_LOCUS21460">
    <property type="protein sequence ID" value="CAJ1967959.1"/>
    <property type="gene ID" value="gene-AYBTSS11_LOCUS21460"/>
</dbReference>
<dbReference type="AlphaFoldDB" id="A0AA86VQT2"/>
<organism evidence="1 2">
    <name type="scientific">Sphenostylis stenocarpa</name>
    <dbReference type="NCBI Taxonomy" id="92480"/>
    <lineage>
        <taxon>Eukaryota</taxon>
        <taxon>Viridiplantae</taxon>
        <taxon>Streptophyta</taxon>
        <taxon>Embryophyta</taxon>
        <taxon>Tracheophyta</taxon>
        <taxon>Spermatophyta</taxon>
        <taxon>Magnoliopsida</taxon>
        <taxon>eudicotyledons</taxon>
        <taxon>Gunneridae</taxon>
        <taxon>Pentapetalae</taxon>
        <taxon>rosids</taxon>
        <taxon>fabids</taxon>
        <taxon>Fabales</taxon>
        <taxon>Fabaceae</taxon>
        <taxon>Papilionoideae</taxon>
        <taxon>50 kb inversion clade</taxon>
        <taxon>NPAAA clade</taxon>
        <taxon>indigoferoid/millettioid clade</taxon>
        <taxon>Phaseoleae</taxon>
        <taxon>Sphenostylis</taxon>
    </lineage>
</organism>
<name>A0AA86VQT2_9FABA</name>
<gene>
    <name evidence="1" type="ORF">AYBTSS11_LOCUS21460</name>
</gene>